<evidence type="ECO:0000313" key="3">
    <source>
        <dbReference type="Proteomes" id="UP000467130"/>
    </source>
</evidence>
<dbReference type="EMBL" id="AP022587">
    <property type="protein sequence ID" value="BBY21114.1"/>
    <property type="molecule type" value="Genomic_DNA"/>
</dbReference>
<keyword evidence="3" id="KW-1185">Reference proteome</keyword>
<proteinExistence type="predicted"/>
<accession>A0A7I7Q450</accession>
<evidence type="ECO:0000256" key="1">
    <source>
        <dbReference type="SAM" id="MobiDB-lite"/>
    </source>
</evidence>
<dbReference type="Proteomes" id="UP000467130">
    <property type="component" value="Chromosome"/>
</dbReference>
<name>A0A7I7Q450_9MYCO</name>
<reference evidence="2 3" key="1">
    <citation type="journal article" date="2019" name="Emerg. Microbes Infect.">
        <title>Comprehensive subspecies identification of 175 nontuberculous mycobacteria species based on 7547 genomic profiles.</title>
        <authorList>
            <person name="Matsumoto Y."/>
            <person name="Kinjo T."/>
            <person name="Motooka D."/>
            <person name="Nabeya D."/>
            <person name="Jung N."/>
            <person name="Uechi K."/>
            <person name="Horii T."/>
            <person name="Iida T."/>
            <person name="Fujita J."/>
            <person name="Nakamura S."/>
        </authorList>
    </citation>
    <scope>NUCLEOTIDE SEQUENCE [LARGE SCALE GENOMIC DNA]</scope>
    <source>
        <strain evidence="2 3">JCM 17783</strain>
    </source>
</reference>
<organism evidence="2 3">
    <name type="scientific">Mycobacterium stomatepiae</name>
    <dbReference type="NCBI Taxonomy" id="470076"/>
    <lineage>
        <taxon>Bacteria</taxon>
        <taxon>Bacillati</taxon>
        <taxon>Actinomycetota</taxon>
        <taxon>Actinomycetes</taxon>
        <taxon>Mycobacteriales</taxon>
        <taxon>Mycobacteriaceae</taxon>
        <taxon>Mycobacterium</taxon>
        <taxon>Mycobacterium simiae complex</taxon>
    </lineage>
</organism>
<sequence length="83" mass="8914">MVRPTSAADINSRPVAESPAAPMRNLDLLLRLSGRIVKGCRLSRSLAFRGSHDDGGRARPPRGDSDDRITARASGGYAPEIEQ</sequence>
<feature type="region of interest" description="Disordered" evidence="1">
    <location>
        <begin position="1"/>
        <end position="21"/>
    </location>
</feature>
<dbReference type="AlphaFoldDB" id="A0A7I7Q450"/>
<evidence type="ECO:0000313" key="2">
    <source>
        <dbReference type="EMBL" id="BBY21114.1"/>
    </source>
</evidence>
<feature type="region of interest" description="Disordered" evidence="1">
    <location>
        <begin position="47"/>
        <end position="83"/>
    </location>
</feature>
<protein>
    <submittedName>
        <fullName evidence="2">Uncharacterized protein</fullName>
    </submittedName>
</protein>
<gene>
    <name evidence="2" type="ORF">MSTO_13190</name>
</gene>
<dbReference type="KEGG" id="msto:MSTO_13190"/>
<feature type="compositionally biased region" description="Basic and acidic residues" evidence="1">
    <location>
        <begin position="50"/>
        <end position="70"/>
    </location>
</feature>